<proteinExistence type="predicted"/>
<organism evidence="1 2">
    <name type="scientific">Hericium alpestre</name>
    <dbReference type="NCBI Taxonomy" id="135208"/>
    <lineage>
        <taxon>Eukaryota</taxon>
        <taxon>Fungi</taxon>
        <taxon>Dikarya</taxon>
        <taxon>Basidiomycota</taxon>
        <taxon>Agaricomycotina</taxon>
        <taxon>Agaricomycetes</taxon>
        <taxon>Russulales</taxon>
        <taxon>Hericiaceae</taxon>
        <taxon>Hericium</taxon>
    </lineage>
</organism>
<dbReference type="EMBL" id="SFCI01000354">
    <property type="protein sequence ID" value="TFY80337.1"/>
    <property type="molecule type" value="Genomic_DNA"/>
</dbReference>
<accession>A0A4Z0A1Z7</accession>
<dbReference type="AlphaFoldDB" id="A0A4Z0A1Z7"/>
<comment type="caution">
    <text evidence="1">The sequence shown here is derived from an EMBL/GenBank/DDBJ whole genome shotgun (WGS) entry which is preliminary data.</text>
</comment>
<dbReference type="OrthoDB" id="2436145at2759"/>
<protein>
    <submittedName>
        <fullName evidence="1">Uncharacterized protein</fullName>
    </submittedName>
</protein>
<sequence>MAEVDALVKIRYSEASSIAEDFLSMSVPPLPFQLALLSGPLKLGKSAAPIDSAPEEFDIVPGEAAEDSEDEPDEHALGSETTSAAWDFSDMVATITAEAARDSVLLDAHDADDAAIGPDGIPDSALPKVDLPTTQMISRFTAPRSSSSFVVDEEFILQRILDTRHSHQSLTGIKSQQTIMLDPKFSAAIVAMESQINTANEAKLLAREGSYHVRLAQDLDPEMRKPKTDRELHWQGVQAKRVTLLLGGAY</sequence>
<keyword evidence="2" id="KW-1185">Reference proteome</keyword>
<dbReference type="STRING" id="135208.A0A4Z0A1Z7"/>
<evidence type="ECO:0000313" key="1">
    <source>
        <dbReference type="EMBL" id="TFY80337.1"/>
    </source>
</evidence>
<reference evidence="1 2" key="1">
    <citation type="submission" date="2019-02" db="EMBL/GenBank/DDBJ databases">
        <title>Genome sequencing of the rare red list fungi Hericium alpestre (H. flagellum).</title>
        <authorList>
            <person name="Buettner E."/>
            <person name="Kellner H."/>
        </authorList>
    </citation>
    <scope>NUCLEOTIDE SEQUENCE [LARGE SCALE GENOMIC DNA]</scope>
    <source>
        <strain evidence="1 2">DSM 108284</strain>
    </source>
</reference>
<gene>
    <name evidence="1" type="ORF">EWM64_g3675</name>
</gene>
<evidence type="ECO:0000313" key="2">
    <source>
        <dbReference type="Proteomes" id="UP000298061"/>
    </source>
</evidence>
<name>A0A4Z0A1Z7_9AGAM</name>
<dbReference type="Proteomes" id="UP000298061">
    <property type="component" value="Unassembled WGS sequence"/>
</dbReference>